<evidence type="ECO:0000313" key="1">
    <source>
        <dbReference type="EMBL" id="UUC45138.1"/>
    </source>
</evidence>
<evidence type="ECO:0008006" key="3">
    <source>
        <dbReference type="Google" id="ProtNLM"/>
    </source>
</evidence>
<name>A0ABY5ITR9_9FLAO</name>
<accession>A0ABY5ITR9</accession>
<proteinExistence type="predicted"/>
<gene>
    <name evidence="1" type="ORF">NOX80_16125</name>
</gene>
<organism evidence="1 2">
    <name type="scientific">Flavobacterium cerinum</name>
    <dbReference type="NCBI Taxonomy" id="2502784"/>
    <lineage>
        <taxon>Bacteria</taxon>
        <taxon>Pseudomonadati</taxon>
        <taxon>Bacteroidota</taxon>
        <taxon>Flavobacteriia</taxon>
        <taxon>Flavobacteriales</taxon>
        <taxon>Flavobacteriaceae</taxon>
        <taxon>Flavobacterium</taxon>
    </lineage>
</organism>
<dbReference type="EMBL" id="CP101751">
    <property type="protein sequence ID" value="UUC45138.1"/>
    <property type="molecule type" value="Genomic_DNA"/>
</dbReference>
<keyword evidence="2" id="KW-1185">Reference proteome</keyword>
<evidence type="ECO:0000313" key="2">
    <source>
        <dbReference type="Proteomes" id="UP001059844"/>
    </source>
</evidence>
<reference evidence="1" key="1">
    <citation type="submission" date="2022-07" db="EMBL/GenBank/DDBJ databases">
        <title>Isolation, identification, and degradation of a PFOSA degrading strain from sewage treatment plant.</title>
        <authorList>
            <person name="Zhang L."/>
            <person name="Huo Y."/>
        </authorList>
    </citation>
    <scope>NUCLEOTIDE SEQUENCE</scope>
    <source>
        <strain evidence="1">C1</strain>
    </source>
</reference>
<protein>
    <recommendedName>
        <fullName evidence="3">DUF4303 domain-containing protein</fullName>
    </recommendedName>
</protein>
<sequence>MDSNIGFRLSAEANTYNSALRIIKSKGYKIFLYPDQSDDLYGTYWAIKENRDFIAEDPLRLLGIITIWETNGDNWSGPNHENIRDKIASNAFPDSVADIEKLSEEDFEVLVKDYTIFLNRIFPKQVLPVNPTRQTFFDVISNFYKWDLEQFYEWEE</sequence>
<dbReference type="RefSeq" id="WP_256550828.1">
    <property type="nucleotide sequence ID" value="NZ_CP101751.1"/>
</dbReference>
<dbReference type="Proteomes" id="UP001059844">
    <property type="component" value="Chromosome"/>
</dbReference>